<keyword evidence="22 26" id="KW-0324">Glycolysis</keyword>
<feature type="binding site" description="in other chain" evidence="26">
    <location>
        <begin position="858"/>
        <end position="862"/>
    </location>
    <ligand>
        <name>beta-D-fructose 2,6-bisphosphate</name>
        <dbReference type="ChEBI" id="CHEBI:58579"/>
        <note>allosteric activator; ligand shared between dimeric partners</note>
    </ligand>
</feature>
<dbReference type="GO" id="GO:0005945">
    <property type="term" value="C:6-phosphofructokinase complex"/>
    <property type="evidence" value="ECO:0007669"/>
    <property type="project" value="TreeGrafter"/>
</dbReference>
<comment type="similarity">
    <text evidence="26">Belongs to the phosphofructokinase type A (PFKA) family. ATP-dependent PFK group I subfamily. Eukaryotic two domain clade 'E' sub-subfamily.</text>
</comment>
<feature type="binding site" evidence="26">
    <location>
        <begin position="449"/>
        <end position="452"/>
    </location>
    <ligand>
        <name>ATP</name>
        <dbReference type="ChEBI" id="CHEBI:30616"/>
    </ligand>
</feature>
<comment type="catalytic activity">
    <reaction evidence="25 26">
        <text>beta-D-fructose 6-phosphate + ATP = beta-D-fructose 1,6-bisphosphate + ADP + H(+)</text>
        <dbReference type="Rhea" id="RHEA:16109"/>
        <dbReference type="ChEBI" id="CHEBI:15378"/>
        <dbReference type="ChEBI" id="CHEBI:30616"/>
        <dbReference type="ChEBI" id="CHEBI:32966"/>
        <dbReference type="ChEBI" id="CHEBI:57634"/>
        <dbReference type="ChEBI" id="CHEBI:456216"/>
        <dbReference type="EC" id="2.7.1.11"/>
    </reaction>
</comment>
<evidence type="ECO:0000256" key="17">
    <source>
        <dbReference type="ARBA" id="ARBA00022842"/>
    </source>
</evidence>
<dbReference type="FunFam" id="3.40.50.410:FF:000002">
    <property type="entry name" value="Integrin beta"/>
    <property type="match status" value="1"/>
</dbReference>
<keyword evidence="15 26" id="KW-0418">Kinase</keyword>
<dbReference type="InterPro" id="IPR009161">
    <property type="entry name" value="6-Pfructokinase_euk"/>
</dbReference>
<evidence type="ECO:0000256" key="8">
    <source>
        <dbReference type="ARBA" id="ARBA00022536"/>
    </source>
</evidence>
<dbReference type="InterPro" id="IPR011990">
    <property type="entry name" value="TPR-like_helical_dom_sf"/>
</dbReference>
<evidence type="ECO:0000256" key="25">
    <source>
        <dbReference type="ARBA" id="ARBA00048070"/>
    </source>
</evidence>
<evidence type="ECO:0000256" key="7">
    <source>
        <dbReference type="ARBA" id="ARBA00022533"/>
    </source>
</evidence>
<evidence type="ECO:0000256" key="1">
    <source>
        <dbReference type="ARBA" id="ARBA00001946"/>
    </source>
</evidence>
<evidence type="ECO:0000256" key="2">
    <source>
        <dbReference type="ARBA" id="ARBA00004251"/>
    </source>
</evidence>
<feature type="binding site" description="in other chain" evidence="26">
    <location>
        <begin position="495"/>
        <end position="497"/>
    </location>
    <ligand>
        <name>substrate</name>
        <note>ligand shared between dimeric partners</note>
    </ligand>
</feature>
<keyword evidence="7 26" id="KW-0021">Allosteric enzyme</keyword>
<comment type="caution">
    <text evidence="26">Lacks conserved residue(s) required for the propagation of feature annotation.</text>
</comment>
<evidence type="ECO:0000313" key="29">
    <source>
        <dbReference type="EMBL" id="TRY54955.1"/>
    </source>
</evidence>
<evidence type="ECO:0000256" key="12">
    <source>
        <dbReference type="ARBA" id="ARBA00022729"/>
    </source>
</evidence>
<dbReference type="NCBIfam" id="NF002872">
    <property type="entry name" value="PRK03202.1"/>
    <property type="match status" value="1"/>
</dbReference>
<keyword evidence="16 26" id="KW-0067">ATP-binding</keyword>
<dbReference type="GO" id="GO:0005886">
    <property type="term" value="C:plasma membrane"/>
    <property type="evidence" value="ECO:0007669"/>
    <property type="project" value="UniProtKB-SubCell"/>
</dbReference>
<dbReference type="Pfam" id="PF00362">
    <property type="entry name" value="Integrin_beta"/>
    <property type="match status" value="1"/>
</dbReference>
<dbReference type="PROSITE" id="PS00243">
    <property type="entry name" value="I_EGF_1"/>
    <property type="match status" value="1"/>
</dbReference>
<feature type="binding site" evidence="26">
    <location>
        <begin position="419"/>
        <end position="420"/>
    </location>
    <ligand>
        <name>ATP</name>
        <dbReference type="ChEBI" id="CHEBI:30616"/>
    </ligand>
</feature>
<feature type="binding site" evidence="26">
    <location>
        <position position="532"/>
    </location>
    <ligand>
        <name>substrate</name>
        <note>ligand shared between dimeric partners</note>
    </ligand>
</feature>
<feature type="domain" description="Peptidase C50" evidence="28">
    <location>
        <begin position="3788"/>
        <end position="3883"/>
    </location>
</feature>
<dbReference type="InterPro" id="IPR022953">
    <property type="entry name" value="ATP_PFK"/>
</dbReference>
<evidence type="ECO:0000256" key="10">
    <source>
        <dbReference type="ARBA" id="ARBA00022692"/>
    </source>
</evidence>
<dbReference type="InterPro" id="IPR057073">
    <property type="entry name" value="EGF_integrin_2"/>
</dbReference>
<proteinExistence type="inferred from homology"/>
<dbReference type="Pfam" id="PF08725">
    <property type="entry name" value="Integrin_b_cyt"/>
    <property type="match status" value="1"/>
</dbReference>
<dbReference type="PRINTS" id="PR00476">
    <property type="entry name" value="PHFRCTKINASE"/>
</dbReference>
<dbReference type="InterPro" id="IPR030397">
    <property type="entry name" value="SEPARIN_core_dom"/>
</dbReference>
<feature type="binding site" evidence="26">
    <location>
        <position position="623"/>
    </location>
    <ligand>
        <name>substrate</name>
        <note>ligand shared between dimeric partners</note>
    </ligand>
</feature>
<organism evidence="29 30">
    <name type="scientific">Danionella cerebrum</name>
    <dbReference type="NCBI Taxonomy" id="2873325"/>
    <lineage>
        <taxon>Eukaryota</taxon>
        <taxon>Metazoa</taxon>
        <taxon>Chordata</taxon>
        <taxon>Craniata</taxon>
        <taxon>Vertebrata</taxon>
        <taxon>Euteleostomi</taxon>
        <taxon>Actinopterygii</taxon>
        <taxon>Neopterygii</taxon>
        <taxon>Teleostei</taxon>
        <taxon>Ostariophysi</taxon>
        <taxon>Cypriniformes</taxon>
        <taxon>Danionidae</taxon>
        <taxon>Danioninae</taxon>
        <taxon>Danionella</taxon>
    </lineage>
</organism>
<evidence type="ECO:0000256" key="21">
    <source>
        <dbReference type="ARBA" id="ARBA00023136"/>
    </source>
</evidence>
<dbReference type="SUPFAM" id="SSF69179">
    <property type="entry name" value="Integrin domains"/>
    <property type="match status" value="1"/>
</dbReference>
<feature type="compositionally biased region" description="Basic and acidic residues" evidence="27">
    <location>
        <begin position="3283"/>
        <end position="3292"/>
    </location>
</feature>
<comment type="function">
    <text evidence="26">Catalyzes the phosphorylation of D-fructose 6-phosphate to fructose 1,6-bisphosphate by ATP, the first committing step of glycolysis.</text>
</comment>
<dbReference type="EMBL" id="SRMA01027336">
    <property type="protein sequence ID" value="TRY54955.1"/>
    <property type="molecule type" value="Genomic_DNA"/>
</dbReference>
<keyword evidence="6 26" id="KW-0963">Cytoplasm</keyword>
<dbReference type="InterPro" id="IPR014836">
    <property type="entry name" value="Integrin_bsu_cyt_dom"/>
</dbReference>
<dbReference type="Pfam" id="PF23105">
    <property type="entry name" value="EGF_integrin"/>
    <property type="match status" value="1"/>
</dbReference>
<evidence type="ECO:0000256" key="5">
    <source>
        <dbReference type="ARBA" id="ARBA00022475"/>
    </source>
</evidence>
<keyword evidence="9 26" id="KW-0808">Transferase</keyword>
<dbReference type="InterPro" id="IPR032695">
    <property type="entry name" value="Integrin_dom_sf"/>
</dbReference>
<comment type="subunit">
    <text evidence="26">Homo- and heterotetramers.</text>
</comment>
<dbReference type="InterPro" id="IPR002369">
    <property type="entry name" value="Integrin_bsu_VWA"/>
</dbReference>
<dbReference type="HAMAP" id="MF_03184">
    <property type="entry name" value="Phosphofructokinase_I_E"/>
    <property type="match status" value="1"/>
</dbReference>
<dbReference type="FunFam" id="3.40.50.460:FF:000001">
    <property type="entry name" value="ATP-dependent 6-phosphofructokinase"/>
    <property type="match status" value="1"/>
</dbReference>
<dbReference type="GO" id="GO:0030388">
    <property type="term" value="P:fructose 1,6-bisphosphate metabolic process"/>
    <property type="evidence" value="ECO:0007669"/>
    <property type="project" value="TreeGrafter"/>
</dbReference>
<feature type="region of interest" description="Disordered" evidence="27">
    <location>
        <begin position="3216"/>
        <end position="3336"/>
    </location>
</feature>
<sequence length="3963" mass="440192">MVTITTVGVLPETFLDGGMNVFHGLDLEVQEDQVSLVLQEVHVRQGDLEGLGFHESQTCLLLFFQGSHEEEAKQALVHWWVLKSHRPSCSCQASHNPPSLVLWTNSGIVTNSTSTMATPTPAPITRFLRLRRDTAIERKSSSPLEETGPARMNHWDGDGHLRSVQFTCVYEAITPTSQSFSDTKFPETQQNLVFFTGALFRKKDVEQEVNPFTQEVNKLDSSNYLPHQGEFTERAGERKQRNALLDRQSLQTGKKNQDERKTKKKTEREKSRLCQELYPLNLDFISHNPQHIHPYVHDSANGKRSSAKYFNRNLDDVIFSSSKHNSYSVNNMQHSAPVDPTKMGVGRAIAVLTSGGDAQGMNAAVRATVRVGIYTGAKVYFVHEGYQGLVDGGDNIQQATWESVSMMLQLGGTVIGSARCQDFRSKEGRAKAACNLVKLGITNLCVIGGDGSLTGANEFRNEWSELLQILLKGGKITAEQAKQSSHLNIVGMVGSIDNDFCGTDMTIGTDSALHRIMEVVDAITTTAQSHQRAFILEVMGRHCGYLALVTALACGADWVFIPEMPPDEGWEEHLCRRLTYQRSIGNRLNVIIVAEGALDRHGKPITCDIIKNLVTKKLGFDTRATILGHVQRGGTPSAFDRILGSRMGVEAVMALLEATPDTPACVVSLSGNMAVRLPLMECVHVTKEVTKAMAEGKFEEAVKLRGKSFENNWSTYKLLAHVTAPDVKSNINIAVLNVGAPCAGMNAAVRSAVRIGILQGHNMLAVHDGFEGLAHGTVEPMTWGYVGGWTGKGGSNLGTKRSLPSNMIEEISLNIAKFNIHALVIIGGFEAFVGGLELVTAREKYEELCIPLVVIPATVSNNVPGSDLSIGADTALNTITTTCDRIKQSAAGTKRRVFIIETMGGYCGYLATMAGLAAGADAAYIFEEPFGIHELETNVEHLLEKMKTTVKRGLILRNEKCNANYTTDFLFNLYSEEGKGVFDCRKNVLGHMQQGGTPTPFDRNFGTKLGAKSVLWLTDKLKECYRHGRIFANTPDSACVLGMRKRAMVFQPLSDLKEDTDFEHRIPKTEWWLKLRPILKILAKYKISLDTSETATMEHVIKKKGADFLRSGESNERRCDSPNSLKERKCSEDNVLNHVKDPLKYLKNRQLSDNSDSVVQLSPQNVNITLRVGVPYEFTVEFKRAQGYPIDLYYLMDLSFSMQDDLEQIKTLGQEILKKLKEITKTVRIGFGSFVDKEMLPYVCEVKARRKNPCPNRIYEDQCQEAFTFKNVLPLTSDAREFEREVSKQKISGNIDSPEAGLDAIMQAAVCTDKIKWGNVSRILVYTSDDTFHMAGDGRLAGIFQPHNGKCHLDDNGLYDGRSFDYPSVGHLSRVLQDNNIQLIFAVTENIYPAYKALSTLIPQSVVGVLKNDSSNIVDLISEAYGNLSSALVLEHEGAPAEVSVTYRSACNGKQAHTDWMEKGECQGIKHEKISFQVRLNVSECLEKPQTFGIKMQGISEEVKVTVKTLCHCDCGAAETDSKHCSEKGALECGVCSCNEGYLGQNCSCVQRDMGADIKMLASCRPDNHSHLCSGNGNCECGKCICQNGFDGKHCECMARSCQFHNGMLCNDKGICACGKCSCRDNYTGSACECSPSQSHCNNSKLICSGQGKCTCNRCQCNAGFIGKYCSELTNSCMMFKECVGCHLYNRSSVSCAEVCFNASVSQLEDTHELQCTYQAQISFRVSLDDTGTIVLQYANMPSSVDKTKVIIGSSVSGIIFIGLVIIIVYRVLIELYDIREYRNFVKAQNQTEWKEAQNPLYKGAVTTPQTMISLKSLKTEEYLQQLSCVKNTVVLRSELQHHIDCGFGPFGRGMCDRIIRACNQRLGSGPLEHELQEQIVELVELAVRGFERLEESGMQSNPFYLEKLIFHILQKVTNIGAHASAFRLGQLMYRRLTCLSAETEDFHLLVRNCFAVLWNSLLSKRESPFSLDPRDRFNGQLLALTFRLLGQGSSSTSKIPQFIEEVVVEFERSCECFTREDVRYLTSEIRKLFFRPLVSDQDSELTSSLLVVWCEVVFKVSKILFKSHFSSEAAELLRGTRNLASGQVTLHSALIVAERAVEVQRALGSGGDCSKAFTECARALRILPHALPASEFHALLEACQLMVWALESSDSKAMDITTLLASFSFFEEYQEILLKQQRDSYSLQVQFSLCFTFYQGFVCTFDTLHATQISACKSLDRVLLFCQSTAGRMLAELRTLNNENLILKSVCAVSNVVYELFNSKMYEEAFALSVIVSQELFKDCPPSLSLDRVNRCFMTTVQCCRHSRRLEQALDWIVRWIQALGSHILDYLSEPVSMWVKIKCDAARAGEEDIRLRTLRDGLADVVVEDEILMSLLEEELRLYKEQTGDASQERYNTLCDLLDICHEESPHTLRRATYLCEMAQVVCYQDFSEQTECSAVDFTHEALRLLDAELETPENADRLKDEKALASLWLYICTLESNLKEAIDTEKRLHEMEEEHKSYVKMVPIPANDLEYEDKQKSQDSQLVYKGLHFNLLAHSKQSEPLDRCLSLWRSLLRGSVPRVRDPKLTGTSMTLMAALYTLMGKHLQALEGYQLAAALFHSLGDAQNSANALCQSSRMLVYLGSPKLAQRELVKAEERLTSVSSCEEVSVTSTLAKLQKAQIHYALGEMESGVCCLMEVVKESAQHHSKSWYLLRAQALQRASEFLSLDTETLDSRLRLSITQQGLKTPDTAQYEGLKLLCSLVMMLLGDGFYGVPGSNTNTRFVDKGNSVVFKWLLLSEVLVCSERMVVTRSSSGAVHEAKARCLEALKLATKLQTLSHCAELLVLKAELELMKGEGEASHLDLEKQKKCEVKIKPRKGRPVVPSSPSHITENDEDLSGVISSCANVMEPVYSMVAPESQGSSPLLKPKWQHRLSCLSHAETCSCPCCSELSIARASIHWALLQADLQTDPERSHRLRQAALKHCRSVKDKLQRCLAAIVQSKNSSELCLSLFQAELGRVHLGAALQMLRNGDKGKAAVLWDEVELGLEAVVPKGALMPELGALRSTLLWVKAVVCCTALAMKKECTPEDLFASEWDWNPPKAKQRSKLQSKRVDTSLPDAVDKRNPDKTGPGEHESKKTKDISKKPKDIVPKITISKPSMVYKTPKATRTPRPKLVSFGTGGLGVFDFSTEVPEISVTPSLHHSANINKISKSKALSKGAFVVYKDSSAEEKPLVVPGAPKRTKRSRFKVEFSDESDNEAAPPAVVEKSQKKKMASNPKTSRSSKSSETSIPSDSNTKPKEAESSRRTRTTKKSTALPKTSMLSSDDDAQDSAHTRSRRGSTKKTSISEAGDELEIMRTIKEEQDEVVLDISLEELRGSDTETKDTGSPDADCEVLRRDLDTDVWRNGFSELRRTGYVSGPHINLPHATAPLVDLSLEAVQSCLRSSWLLLHHFPSPSLYSHVCSLLAQSFGQSDPITTAMLHAQALGVSTRHHMMRHVTNQIRKMKKSCNDLTEGLSALSLEELGETQSNKLSRLEQIFSFSSCQPSQFPQNPCQEFSQQLEDLPAGITVCLLSLTGLNPDEISNTILLTRLERGFPPITIRFPTADRERSVAMLLEEMDGILKAQKEVSTVAEKALWWDGRKALDFRVQKMLEDMEEVLNIWRTLLLPLTTDPELDIQMKTLLKALKGKRISEEVLRVVLSASPLLSLPDLECLVEGTGQQDKDFLKLLQKAVAALRGRDEPRGHTVLILDKNLQRLPWENIDCLKSQSVTRMPSLNAVLGHSHLKEIDSSCVLSSGVNPEKVYYVLNPDKNLPYSDKCFKEWFTGEQLWQGTCGSTPDSDKLQEALTTKDLYIYIGHGAGARFLDAQRVLKMPVRAAAFLFGCSSAALSVVGQQEGAGIILSYLTAGCPLVLGNLWDVTDRDLDRFTSALLQSWLPAPSGSSLLEHLAKARDATHLKYIIGAAPIAYGLPVYIR</sequence>
<dbReference type="PROSITE" id="PS51700">
    <property type="entry name" value="SEPARIN"/>
    <property type="match status" value="1"/>
</dbReference>
<dbReference type="SMART" id="SM00187">
    <property type="entry name" value="INB"/>
    <property type="match status" value="1"/>
</dbReference>
<dbReference type="STRING" id="623744.A0A553MP52"/>
<dbReference type="PANTHER" id="PTHR13697:SF56">
    <property type="entry name" value="ATP-DEPENDENT 6-PHOSPHOFRUCTOKINASE"/>
    <property type="match status" value="1"/>
</dbReference>
<dbReference type="Proteomes" id="UP000316079">
    <property type="component" value="Unassembled WGS sequence"/>
</dbReference>
<comment type="activity regulation">
    <text evidence="26">Allosterically activated by ADP, AMP, or fructose 2,6-bisphosphate, and allosterically inhibited by ATP or citrate.</text>
</comment>
<dbReference type="PANTHER" id="PTHR13697">
    <property type="entry name" value="PHOSPHOFRUCTOKINASE"/>
    <property type="match status" value="1"/>
</dbReference>
<dbReference type="GO" id="GO:0046872">
    <property type="term" value="F:metal ion binding"/>
    <property type="evidence" value="ECO:0007669"/>
    <property type="project" value="UniProtKB-KW"/>
</dbReference>
<comment type="subcellular location">
    <subcellularLocation>
        <location evidence="2">Cell membrane</location>
        <topology evidence="2">Single-pass type I membrane protein</topology>
    </subcellularLocation>
    <subcellularLocation>
        <location evidence="26">Cytoplasm</location>
    </subcellularLocation>
</comment>
<evidence type="ECO:0000256" key="24">
    <source>
        <dbReference type="ARBA" id="ARBA00023180"/>
    </source>
</evidence>
<evidence type="ECO:0000256" key="22">
    <source>
        <dbReference type="ARBA" id="ARBA00023152"/>
    </source>
</evidence>
<feature type="binding site" description="in other chain" evidence="26">
    <location>
        <begin position="629"/>
        <end position="632"/>
    </location>
    <ligand>
        <name>substrate</name>
        <note>ligand shared between dimeric partners</note>
    </ligand>
</feature>
<dbReference type="CDD" id="cd00764">
    <property type="entry name" value="Eukaryotic_PFK"/>
    <property type="match status" value="1"/>
</dbReference>
<dbReference type="InterPro" id="IPR035966">
    <property type="entry name" value="PKF_sf"/>
</dbReference>
<dbReference type="UniPathway" id="UPA00109">
    <property type="reaction ID" value="UER00182"/>
</dbReference>
<dbReference type="GO" id="GO:0007229">
    <property type="term" value="P:integrin-mediated signaling pathway"/>
    <property type="evidence" value="ECO:0007669"/>
    <property type="project" value="UniProtKB-KW"/>
</dbReference>
<feature type="binding site" description="in other chain" evidence="26">
    <location>
        <begin position="903"/>
        <end position="905"/>
    </location>
    <ligand>
        <name>beta-D-fructose 2,6-bisphosphate</name>
        <dbReference type="ChEBI" id="CHEBI:58579"/>
        <note>allosteric activator; ligand shared between dimeric partners</note>
    </ligand>
</feature>
<evidence type="ECO:0000256" key="6">
    <source>
        <dbReference type="ARBA" id="ARBA00022490"/>
    </source>
</evidence>
<feature type="binding site" evidence="26">
    <location>
        <position position="896"/>
    </location>
    <ligand>
        <name>beta-D-fructose 2,6-bisphosphate</name>
        <dbReference type="ChEBI" id="CHEBI:58579"/>
        <note>allosteric activator; ligand shared between dimeric partners</note>
    </ligand>
</feature>
<dbReference type="GO" id="GO:0004197">
    <property type="term" value="F:cysteine-type endopeptidase activity"/>
    <property type="evidence" value="ECO:0007669"/>
    <property type="project" value="InterPro"/>
</dbReference>
<feature type="binding site" evidence="26">
    <location>
        <position position="985"/>
    </location>
    <ligand>
        <name>beta-D-fructose 2,6-bisphosphate</name>
        <dbReference type="ChEBI" id="CHEBI:58579"/>
        <note>allosteric activator; ligand shared between dimeric partners</note>
    </ligand>
</feature>
<keyword evidence="5" id="KW-1003">Cell membrane</keyword>
<name>A0A553MP52_9TELE</name>
<keyword evidence="8" id="KW-0245">EGF-like domain</keyword>
<feature type="region of interest" description="N-terminal catalytic PFK domain 1" evidence="26">
    <location>
        <begin position="1"/>
        <end position="721"/>
    </location>
</feature>
<dbReference type="SMART" id="SM01241">
    <property type="entry name" value="Integrin_b_cyt"/>
    <property type="match status" value="1"/>
</dbReference>
<keyword evidence="24" id="KW-0325">Glycoprotein</keyword>
<feature type="compositionally biased region" description="Low complexity" evidence="27">
    <location>
        <begin position="3262"/>
        <end position="3281"/>
    </location>
</feature>
<dbReference type="GO" id="GO:0016208">
    <property type="term" value="F:AMP binding"/>
    <property type="evidence" value="ECO:0007669"/>
    <property type="project" value="TreeGrafter"/>
</dbReference>
<dbReference type="GO" id="GO:0048029">
    <property type="term" value="F:monosaccharide binding"/>
    <property type="evidence" value="ECO:0007669"/>
    <property type="project" value="TreeGrafter"/>
</dbReference>
<dbReference type="GO" id="GO:0007155">
    <property type="term" value="P:cell adhesion"/>
    <property type="evidence" value="ECO:0007669"/>
    <property type="project" value="UniProtKB-KW"/>
</dbReference>
<evidence type="ECO:0000256" key="16">
    <source>
        <dbReference type="ARBA" id="ARBA00022840"/>
    </source>
</evidence>
<evidence type="ECO:0000256" key="11">
    <source>
        <dbReference type="ARBA" id="ARBA00022723"/>
    </source>
</evidence>
<dbReference type="SUPFAM" id="SSF48452">
    <property type="entry name" value="TPR-like"/>
    <property type="match status" value="1"/>
</dbReference>
<evidence type="ECO:0000256" key="4">
    <source>
        <dbReference type="ARBA" id="ARBA00007449"/>
    </source>
</evidence>
<feature type="binding site" description="in other chain" evidence="26">
    <location>
        <position position="959"/>
    </location>
    <ligand>
        <name>beta-D-fructose 2,6-bisphosphate</name>
        <dbReference type="ChEBI" id="CHEBI:58579"/>
        <note>allosteric activator; ligand shared between dimeric partners</note>
    </ligand>
</feature>
<keyword evidence="30" id="KW-1185">Reference proteome</keyword>
<dbReference type="InterPro" id="IPR057243">
    <property type="entry name" value="Integrin_I-EGF_CS"/>
</dbReference>
<keyword evidence="19" id="KW-1133">Transmembrane helix</keyword>
<dbReference type="Gene3D" id="2.10.25.10">
    <property type="entry name" value="Laminin"/>
    <property type="match status" value="4"/>
</dbReference>
<comment type="pathway">
    <text evidence="3 26">Carbohydrate degradation; glycolysis; D-glyceraldehyde 3-phosphate and glycerone phosphate from D-glucose: step 3/4.</text>
</comment>
<dbReference type="GO" id="GO:0070095">
    <property type="term" value="F:fructose-6-phosphate binding"/>
    <property type="evidence" value="ECO:0007669"/>
    <property type="project" value="TreeGrafter"/>
</dbReference>
<dbReference type="GO" id="GO:0042802">
    <property type="term" value="F:identical protein binding"/>
    <property type="evidence" value="ECO:0007669"/>
    <property type="project" value="TreeGrafter"/>
</dbReference>
<dbReference type="Gene3D" id="3.40.50.460">
    <property type="entry name" value="Phosphofructokinase domain"/>
    <property type="match status" value="2"/>
</dbReference>
<feature type="binding site" description="in other chain" evidence="26">
    <location>
        <begin position="991"/>
        <end position="994"/>
    </location>
    <ligand>
        <name>beta-D-fructose 2,6-bisphosphate</name>
        <dbReference type="ChEBI" id="CHEBI:58579"/>
        <note>allosteric activator; ligand shared between dimeric partners</note>
    </ligand>
</feature>
<keyword evidence="18" id="KW-0130">Cell adhesion</keyword>
<protein>
    <recommendedName>
        <fullName evidence="26">ATP-dependent 6-phosphofructokinase</fullName>
        <shortName evidence="26">ATP-PFK</shortName>
        <shortName evidence="26">Phosphofructokinase</shortName>
        <ecNumber evidence="26">2.7.1.11</ecNumber>
    </recommendedName>
    <alternativeName>
        <fullName evidence="26">Phosphohexokinase</fullName>
    </alternativeName>
</protein>
<dbReference type="InterPro" id="IPR000023">
    <property type="entry name" value="Phosphofructokinase_dom"/>
</dbReference>
<feature type="binding site" description="in other chain" evidence="26">
    <location>
        <position position="801"/>
    </location>
    <ligand>
        <name>beta-D-fructose 2,6-bisphosphate</name>
        <dbReference type="ChEBI" id="CHEBI:58579"/>
        <note>allosteric activator; ligand shared between dimeric partners</note>
    </ligand>
</feature>
<dbReference type="InterPro" id="IPR036465">
    <property type="entry name" value="vWFA_dom_sf"/>
</dbReference>
<accession>A0A553MP52</accession>
<dbReference type="Pfam" id="PF03568">
    <property type="entry name" value="Separin_C"/>
    <property type="match status" value="1"/>
</dbReference>
<dbReference type="GO" id="GO:0003872">
    <property type="term" value="F:6-phosphofructokinase activity"/>
    <property type="evidence" value="ECO:0007669"/>
    <property type="project" value="UniProtKB-UniRule"/>
</dbReference>
<keyword evidence="21" id="KW-0472">Membrane</keyword>
<evidence type="ECO:0000256" key="19">
    <source>
        <dbReference type="ARBA" id="ARBA00022989"/>
    </source>
</evidence>
<comment type="caution">
    <text evidence="29">The sequence shown here is derived from an EMBL/GenBank/DDBJ whole genome shotgun (WGS) entry which is preliminary data.</text>
</comment>
<dbReference type="FunFam" id="3.40.50.450:FF:000043">
    <property type="entry name" value="ATP-dependent 6-phosphofructokinase, platelet type"/>
    <property type="match status" value="1"/>
</dbReference>
<evidence type="ECO:0000256" key="23">
    <source>
        <dbReference type="ARBA" id="ARBA00023157"/>
    </source>
</evidence>
<dbReference type="Gene3D" id="3.40.50.410">
    <property type="entry name" value="von Willebrand factor, type A domain"/>
    <property type="match status" value="1"/>
</dbReference>
<evidence type="ECO:0000256" key="9">
    <source>
        <dbReference type="ARBA" id="ARBA00022679"/>
    </source>
</evidence>
<dbReference type="EC" id="2.7.1.11" evidence="26"/>
<comment type="similarity">
    <text evidence="4">Belongs to the integrin beta chain family.</text>
</comment>
<dbReference type="NCBIfam" id="TIGR02478">
    <property type="entry name" value="6PF1K_euk"/>
    <property type="match status" value="1"/>
</dbReference>
<dbReference type="GO" id="GO:0006002">
    <property type="term" value="P:fructose 6-phosphate metabolic process"/>
    <property type="evidence" value="ECO:0007669"/>
    <property type="project" value="InterPro"/>
</dbReference>
<evidence type="ECO:0000256" key="18">
    <source>
        <dbReference type="ARBA" id="ARBA00022889"/>
    </source>
</evidence>
<evidence type="ECO:0000259" key="28">
    <source>
        <dbReference type="PROSITE" id="PS51700"/>
    </source>
</evidence>
<keyword evidence="17 26" id="KW-0460">Magnesium</keyword>
<feature type="compositionally biased region" description="Basic and acidic residues" evidence="27">
    <location>
        <begin position="255"/>
        <end position="271"/>
    </location>
</feature>
<keyword evidence="23" id="KW-1015">Disulfide bond</keyword>
<keyword evidence="10" id="KW-0812">Transmembrane</keyword>
<feature type="binding site" evidence="26">
    <location>
        <position position="450"/>
    </location>
    <ligand>
        <name>Mg(2+)</name>
        <dbReference type="ChEBI" id="CHEBI:18420"/>
        <note>catalytic</note>
    </ligand>
</feature>
<gene>
    <name evidence="29" type="ORF">DNTS_020719</name>
</gene>
<dbReference type="FunFam" id="3.40.50.460:FF:000003">
    <property type="entry name" value="ATP-dependent 6-phosphofructokinase"/>
    <property type="match status" value="1"/>
</dbReference>
<feature type="binding site" evidence="26">
    <location>
        <position position="356"/>
    </location>
    <ligand>
        <name>ATP</name>
        <dbReference type="ChEBI" id="CHEBI:30616"/>
    </ligand>
</feature>
<keyword evidence="11 26" id="KW-0479">Metal-binding</keyword>
<reference evidence="29 30" key="1">
    <citation type="journal article" date="2019" name="Sci. Data">
        <title>Hybrid genome assembly and annotation of Danionella translucida.</title>
        <authorList>
            <person name="Kadobianskyi M."/>
            <person name="Schulze L."/>
            <person name="Schuelke M."/>
            <person name="Judkewitz B."/>
        </authorList>
    </citation>
    <scope>NUCLEOTIDE SEQUENCE [LARGE SCALE GENOMIC DNA]</scope>
    <source>
        <strain evidence="29 30">Bolton</strain>
    </source>
</reference>
<dbReference type="GO" id="GO:0061621">
    <property type="term" value="P:canonical glycolysis"/>
    <property type="evidence" value="ECO:0007669"/>
    <property type="project" value="TreeGrafter"/>
</dbReference>
<comment type="cofactor">
    <cofactor evidence="1 26">
        <name>Mg(2+)</name>
        <dbReference type="ChEBI" id="CHEBI:18420"/>
    </cofactor>
</comment>
<keyword evidence="14 26" id="KW-0547">Nucleotide-binding</keyword>
<evidence type="ECO:0000256" key="3">
    <source>
        <dbReference type="ARBA" id="ARBA00004679"/>
    </source>
</evidence>
<dbReference type="Pfam" id="PF00365">
    <property type="entry name" value="PFK"/>
    <property type="match status" value="2"/>
</dbReference>
<dbReference type="SUPFAM" id="SSF53300">
    <property type="entry name" value="vWA-like"/>
    <property type="match status" value="1"/>
</dbReference>
<dbReference type="Gene3D" id="2.60.40.1510">
    <property type="entry name" value="ntegrin, alpha v. Chain A, domain 3"/>
    <property type="match status" value="1"/>
</dbReference>
<feature type="binding site" description="in other chain" evidence="26">
    <location>
        <begin position="539"/>
        <end position="541"/>
    </location>
    <ligand>
        <name>substrate</name>
        <note>ligand shared between dimeric partners</note>
    </ligand>
</feature>
<dbReference type="PROSITE" id="PS00433">
    <property type="entry name" value="PHOSPHOFRUCTOKINASE"/>
    <property type="match status" value="2"/>
</dbReference>
<feature type="region of interest" description="Disordered" evidence="27">
    <location>
        <begin position="232"/>
        <end position="271"/>
    </location>
</feature>
<evidence type="ECO:0000256" key="27">
    <source>
        <dbReference type="SAM" id="MobiDB-lite"/>
    </source>
</evidence>
<evidence type="ECO:0000313" key="30">
    <source>
        <dbReference type="Proteomes" id="UP000316079"/>
    </source>
</evidence>
<evidence type="ECO:0000256" key="14">
    <source>
        <dbReference type="ARBA" id="ARBA00022741"/>
    </source>
</evidence>
<evidence type="ECO:0000256" key="26">
    <source>
        <dbReference type="HAMAP-Rule" id="MF_03184"/>
    </source>
</evidence>
<dbReference type="Gene3D" id="1.20.5.100">
    <property type="entry name" value="Cytochrome c1, transmembrane anchor, C-terminal"/>
    <property type="match status" value="1"/>
</dbReference>
<keyword evidence="12" id="KW-0732">Signal</keyword>
<evidence type="ECO:0000256" key="13">
    <source>
        <dbReference type="ARBA" id="ARBA00022737"/>
    </source>
</evidence>
<feature type="region of interest" description="C-terminal regulatory PFK domain 2" evidence="26">
    <location>
        <begin position="732"/>
        <end position="3963"/>
    </location>
</feature>
<evidence type="ECO:0000256" key="20">
    <source>
        <dbReference type="ARBA" id="ARBA00023037"/>
    </source>
</evidence>
<dbReference type="SUPFAM" id="SSF53784">
    <property type="entry name" value="Phosphofructokinase"/>
    <property type="match status" value="2"/>
</dbReference>
<dbReference type="InterPro" id="IPR015912">
    <property type="entry name" value="Phosphofructokinase_CS"/>
</dbReference>
<feature type="binding site" description="in other chain" evidence="26">
    <location>
        <position position="1065"/>
    </location>
    <ligand>
        <name>beta-D-fructose 2,6-bisphosphate</name>
        <dbReference type="ChEBI" id="CHEBI:58579"/>
        <note>allosteric activator; ligand shared between dimeric partners</note>
    </ligand>
</feature>
<evidence type="ECO:0000256" key="15">
    <source>
        <dbReference type="ARBA" id="ARBA00022777"/>
    </source>
</evidence>
<feature type="compositionally biased region" description="Basic and acidic residues" evidence="27">
    <location>
        <begin position="3106"/>
        <end position="3135"/>
    </location>
</feature>
<dbReference type="GO" id="GO:0006508">
    <property type="term" value="P:proteolysis"/>
    <property type="evidence" value="ECO:0007669"/>
    <property type="project" value="InterPro"/>
</dbReference>
<dbReference type="Gene3D" id="3.40.50.450">
    <property type="match status" value="2"/>
</dbReference>
<feature type="binding site" description="in other chain" evidence="26">
    <location>
        <position position="595"/>
    </location>
    <ligand>
        <name>substrate</name>
        <note>ligand shared between dimeric partners</note>
    </ligand>
</feature>
<dbReference type="GO" id="GO:0005524">
    <property type="term" value="F:ATP binding"/>
    <property type="evidence" value="ECO:0007669"/>
    <property type="project" value="UniProtKB-KW"/>
</dbReference>
<dbReference type="OrthoDB" id="10255632at2759"/>
<keyword evidence="13" id="KW-0677">Repeat</keyword>
<feature type="active site" description="Proton acceptor" evidence="26">
    <location>
        <position position="497"/>
    </location>
</feature>
<dbReference type="InterPro" id="IPR041914">
    <property type="entry name" value="PFK_vert-type"/>
</dbReference>
<feature type="region of interest" description="Disordered" evidence="27">
    <location>
        <begin position="3087"/>
        <end position="3135"/>
    </location>
</feature>
<keyword evidence="20" id="KW-0401">Integrin</keyword>